<evidence type="ECO:0000313" key="5">
    <source>
        <dbReference type="Proteomes" id="UP000015100"/>
    </source>
</evidence>
<comment type="caution">
    <text evidence="4">The sequence shown here is derived from an EMBL/GenBank/DDBJ whole genome shotgun (WGS) entry which is preliminary data.</text>
</comment>
<dbReference type="GO" id="GO:0030170">
    <property type="term" value="F:pyridoxal phosphate binding"/>
    <property type="evidence" value="ECO:0007669"/>
    <property type="project" value="InterPro"/>
</dbReference>
<dbReference type="OMA" id="SKSYNMG"/>
<dbReference type="SUPFAM" id="SSF53383">
    <property type="entry name" value="PLP-dependent transferases"/>
    <property type="match status" value="1"/>
</dbReference>
<evidence type="ECO:0000259" key="3">
    <source>
        <dbReference type="Pfam" id="PF00155"/>
    </source>
</evidence>
<dbReference type="Proteomes" id="UP000015100">
    <property type="component" value="Unassembled WGS sequence"/>
</dbReference>
<name>S8AM15_DACHA</name>
<dbReference type="Gene3D" id="3.40.640.10">
    <property type="entry name" value="Type I PLP-dependent aspartate aminotransferase-like (Major domain)"/>
    <property type="match status" value="1"/>
</dbReference>
<sequence length="404" mass="44069">MVVIKPFNVEQWMDTYETQCKYNIAETCCDSVSLTDLVSLAGNVETGAENPITSVLAKKRLDYGHIRGSPSLRTNIAKLYESSTLPVSQSQVLITPGAIAANFLVFYTLVHPCDHIICIHPTYQQLYTVPESLGAKVDLWKLKENDNWSADVTELQKLIKDNTKMIILNNPNNPTGATLPFSVLEGVKSLAEKNNITVLCDEVYAPVFHSSKAPPPPSFMSLGYKNTIVTGSLSKAYSLAGIRIGWIASHNEEIVEIIAAARDYNTISVSQLDDAVAAYALSPGVRENLVERNIKLCEANLEVLDAFVNKYAKSVGYVKPVSGTTAFVKFTRSDGEVVDDVRLCEMVMADAGVLFVPGGHCFGTYEGEFRGYVRIGYACGTAALKQGLEKVGEWIESGGIDKCS</sequence>
<feature type="domain" description="Aminotransferase class I/classII large" evidence="3">
    <location>
        <begin position="57"/>
        <end position="383"/>
    </location>
</feature>
<keyword evidence="5" id="KW-1185">Reference proteome</keyword>
<dbReference type="STRING" id="1284197.S8AM15"/>
<dbReference type="OrthoDB" id="7042322at2759"/>
<dbReference type="InterPro" id="IPR015421">
    <property type="entry name" value="PyrdxlP-dep_Trfase_major"/>
</dbReference>
<protein>
    <recommendedName>
        <fullName evidence="3">Aminotransferase class I/classII large domain-containing protein</fullName>
    </recommendedName>
</protein>
<reference evidence="4 5" key="1">
    <citation type="journal article" date="2013" name="PLoS Genet.">
        <title>Genomic mechanisms accounting for the adaptation to parasitism in nematode-trapping fungi.</title>
        <authorList>
            <person name="Meerupati T."/>
            <person name="Andersson K.M."/>
            <person name="Friman E."/>
            <person name="Kumar D."/>
            <person name="Tunlid A."/>
            <person name="Ahren D."/>
        </authorList>
    </citation>
    <scope>NUCLEOTIDE SEQUENCE [LARGE SCALE GENOMIC DNA]</scope>
    <source>
        <strain evidence="4 5">CBS 200.50</strain>
    </source>
</reference>
<dbReference type="HOGENOM" id="CLU_017584_4_4_1"/>
<accession>S8AM15</accession>
<keyword evidence="2" id="KW-0663">Pyridoxal phosphate</keyword>
<dbReference type="PANTHER" id="PTHR43510:SF1">
    <property type="entry name" value="AMINOTRANSFERASE FUNCTION, HYPOTHETICAL (EUROFUNG)"/>
    <property type="match status" value="1"/>
</dbReference>
<dbReference type="EMBL" id="AQGS01000063">
    <property type="protein sequence ID" value="EPS43909.1"/>
    <property type="molecule type" value="Genomic_DNA"/>
</dbReference>
<dbReference type="PANTHER" id="PTHR43510">
    <property type="entry name" value="AMINOTRANSFERASE FUNCTION, HYPOTHETICAL (EUROFUNG)"/>
    <property type="match status" value="1"/>
</dbReference>
<dbReference type="InterPro" id="IPR015424">
    <property type="entry name" value="PyrdxlP-dep_Trfase"/>
</dbReference>
<dbReference type="Gene3D" id="3.90.1150.10">
    <property type="entry name" value="Aspartate Aminotransferase, domain 1"/>
    <property type="match status" value="1"/>
</dbReference>
<dbReference type="Pfam" id="PF00155">
    <property type="entry name" value="Aminotran_1_2"/>
    <property type="match status" value="1"/>
</dbReference>
<evidence type="ECO:0000256" key="1">
    <source>
        <dbReference type="ARBA" id="ARBA00007441"/>
    </source>
</evidence>
<dbReference type="InterPro" id="IPR004839">
    <property type="entry name" value="Aminotransferase_I/II_large"/>
</dbReference>
<evidence type="ECO:0000313" key="4">
    <source>
        <dbReference type="EMBL" id="EPS43909.1"/>
    </source>
</evidence>
<gene>
    <name evidence="4" type="ORF">H072_2167</name>
</gene>
<dbReference type="PROSITE" id="PS00105">
    <property type="entry name" value="AA_TRANSFER_CLASS_1"/>
    <property type="match status" value="1"/>
</dbReference>
<dbReference type="GO" id="GO:0003824">
    <property type="term" value="F:catalytic activity"/>
    <property type="evidence" value="ECO:0007669"/>
    <property type="project" value="InterPro"/>
</dbReference>
<dbReference type="eggNOG" id="KOG0257">
    <property type="taxonomic scope" value="Eukaryota"/>
</dbReference>
<evidence type="ECO:0000256" key="2">
    <source>
        <dbReference type="ARBA" id="ARBA00022898"/>
    </source>
</evidence>
<dbReference type="InterPro" id="IPR004838">
    <property type="entry name" value="NHTrfase_class1_PyrdxlP-BS"/>
</dbReference>
<reference evidence="5" key="2">
    <citation type="submission" date="2013-04" db="EMBL/GenBank/DDBJ databases">
        <title>Genomic mechanisms accounting for the adaptation to parasitism in nematode-trapping fungi.</title>
        <authorList>
            <person name="Ahren D.G."/>
        </authorList>
    </citation>
    <scope>NUCLEOTIDE SEQUENCE [LARGE SCALE GENOMIC DNA]</scope>
    <source>
        <strain evidence="5">CBS 200.50</strain>
    </source>
</reference>
<comment type="similarity">
    <text evidence="1">Belongs to the class-I pyridoxal-phosphate-dependent aminotransferase family.</text>
</comment>
<dbReference type="InterPro" id="IPR015422">
    <property type="entry name" value="PyrdxlP-dep_Trfase_small"/>
</dbReference>
<dbReference type="AlphaFoldDB" id="S8AM15"/>
<organism evidence="4 5">
    <name type="scientific">Dactylellina haptotyla (strain CBS 200.50)</name>
    <name type="common">Nematode-trapping fungus</name>
    <name type="synonym">Monacrosporium haptotylum</name>
    <dbReference type="NCBI Taxonomy" id="1284197"/>
    <lineage>
        <taxon>Eukaryota</taxon>
        <taxon>Fungi</taxon>
        <taxon>Dikarya</taxon>
        <taxon>Ascomycota</taxon>
        <taxon>Pezizomycotina</taxon>
        <taxon>Orbiliomycetes</taxon>
        <taxon>Orbiliales</taxon>
        <taxon>Orbiliaceae</taxon>
        <taxon>Dactylellina</taxon>
    </lineage>
</organism>
<dbReference type="CDD" id="cd00609">
    <property type="entry name" value="AAT_like"/>
    <property type="match status" value="1"/>
</dbReference>
<proteinExistence type="inferred from homology"/>